<evidence type="ECO:0000313" key="2">
    <source>
        <dbReference type="EMBL" id="KAK3392239.1"/>
    </source>
</evidence>
<evidence type="ECO:0000256" key="1">
    <source>
        <dbReference type="SAM" id="MobiDB-lite"/>
    </source>
</evidence>
<comment type="caution">
    <text evidence="2">The sequence shown here is derived from an EMBL/GenBank/DDBJ whole genome shotgun (WGS) entry which is preliminary data.</text>
</comment>
<evidence type="ECO:0000313" key="3">
    <source>
        <dbReference type="Proteomes" id="UP001281003"/>
    </source>
</evidence>
<feature type="region of interest" description="Disordered" evidence="1">
    <location>
        <begin position="231"/>
        <end position="257"/>
    </location>
</feature>
<accession>A0AAE0P2T8</accession>
<feature type="compositionally biased region" description="Pro residues" evidence="1">
    <location>
        <begin position="241"/>
        <end position="257"/>
    </location>
</feature>
<gene>
    <name evidence="2" type="ORF">B0T20DRAFT_487700</name>
</gene>
<sequence>MNNGRIDHNGRINHAELQRLMDLADAEWIQNFSPTIPLPPGPIPLLSLVPPGPPPPQLNTTPHGTPHGTPIQIPNINPAWNVAQLKQHLALQPVLGCIPAHQQVLKAAFVEEARDDVRKAKGLYSQWPLMSFCGGGWPCGGVFWLGRQRQRDLGTAGSMGVMAGPGVVPGVVPVVVSGVVSGAVPGVAPGITPARTPALAQSMPPPMSRAMSRAQTPAITPAITPAMAPSMAPSMASSGPPTMPPTMMPPPPPRPPTPLRAAASALISTVTLSMAPFIAPLPPGNNGTHFTMNNNNNNVNKTVQHAVQHAVQQGQRIAQLFHSTQQQLGQLLSPDEQQELVEQLGNGNGHGQELREEMVKHHRWLISQMKPEEQRRLVVWKKEIYCNCSSNCSSRNMNITSSNMNITSNVTSSFSSPGSYHMGSWFKSSSNITSISNSPGSPGSHREASYFNSNSNISNISNSISNSNIISNIISISNMISNSPGSHPKVDPKTT</sequence>
<protein>
    <submittedName>
        <fullName evidence="2">Uncharacterized protein</fullName>
    </submittedName>
</protein>
<keyword evidence="3" id="KW-1185">Reference proteome</keyword>
<reference evidence="2" key="1">
    <citation type="journal article" date="2023" name="Mol. Phylogenet. Evol.">
        <title>Genome-scale phylogeny and comparative genomics of the fungal order Sordariales.</title>
        <authorList>
            <person name="Hensen N."/>
            <person name="Bonometti L."/>
            <person name="Westerberg I."/>
            <person name="Brannstrom I.O."/>
            <person name="Guillou S."/>
            <person name="Cros-Aarteil S."/>
            <person name="Calhoun S."/>
            <person name="Haridas S."/>
            <person name="Kuo A."/>
            <person name="Mondo S."/>
            <person name="Pangilinan J."/>
            <person name="Riley R."/>
            <person name="LaButti K."/>
            <person name="Andreopoulos B."/>
            <person name="Lipzen A."/>
            <person name="Chen C."/>
            <person name="Yan M."/>
            <person name="Daum C."/>
            <person name="Ng V."/>
            <person name="Clum A."/>
            <person name="Steindorff A."/>
            <person name="Ohm R.A."/>
            <person name="Martin F."/>
            <person name="Silar P."/>
            <person name="Natvig D.O."/>
            <person name="Lalanne C."/>
            <person name="Gautier V."/>
            <person name="Ament-Velasquez S.L."/>
            <person name="Kruys A."/>
            <person name="Hutchinson M.I."/>
            <person name="Powell A.J."/>
            <person name="Barry K."/>
            <person name="Miller A.N."/>
            <person name="Grigoriev I.V."/>
            <person name="Debuchy R."/>
            <person name="Gladieux P."/>
            <person name="Hiltunen Thoren M."/>
            <person name="Johannesson H."/>
        </authorList>
    </citation>
    <scope>NUCLEOTIDE SEQUENCE</scope>
    <source>
        <strain evidence="2">FGSC 1904</strain>
    </source>
</reference>
<dbReference type="EMBL" id="JAUTDP010000011">
    <property type="protein sequence ID" value="KAK3392239.1"/>
    <property type="molecule type" value="Genomic_DNA"/>
</dbReference>
<proteinExistence type="predicted"/>
<dbReference type="AlphaFoldDB" id="A0AAE0P2T8"/>
<dbReference type="Proteomes" id="UP001281003">
    <property type="component" value="Unassembled WGS sequence"/>
</dbReference>
<feature type="compositionally biased region" description="Low complexity" evidence="1">
    <location>
        <begin position="231"/>
        <end position="240"/>
    </location>
</feature>
<organism evidence="2 3">
    <name type="scientific">Sordaria brevicollis</name>
    <dbReference type="NCBI Taxonomy" id="83679"/>
    <lineage>
        <taxon>Eukaryota</taxon>
        <taxon>Fungi</taxon>
        <taxon>Dikarya</taxon>
        <taxon>Ascomycota</taxon>
        <taxon>Pezizomycotina</taxon>
        <taxon>Sordariomycetes</taxon>
        <taxon>Sordariomycetidae</taxon>
        <taxon>Sordariales</taxon>
        <taxon>Sordariaceae</taxon>
        <taxon>Sordaria</taxon>
    </lineage>
</organism>
<reference evidence="2" key="2">
    <citation type="submission" date="2023-07" db="EMBL/GenBank/DDBJ databases">
        <authorList>
            <consortium name="Lawrence Berkeley National Laboratory"/>
            <person name="Haridas S."/>
            <person name="Hensen N."/>
            <person name="Bonometti L."/>
            <person name="Westerberg I."/>
            <person name="Brannstrom I.O."/>
            <person name="Guillou S."/>
            <person name="Cros-Aarteil S."/>
            <person name="Calhoun S."/>
            <person name="Kuo A."/>
            <person name="Mondo S."/>
            <person name="Pangilinan J."/>
            <person name="Riley R."/>
            <person name="LaButti K."/>
            <person name="Andreopoulos B."/>
            <person name="Lipzen A."/>
            <person name="Chen C."/>
            <person name="Yanf M."/>
            <person name="Daum C."/>
            <person name="Ng V."/>
            <person name="Clum A."/>
            <person name="Steindorff A."/>
            <person name="Ohm R."/>
            <person name="Martin F."/>
            <person name="Silar P."/>
            <person name="Natvig D."/>
            <person name="Lalanne C."/>
            <person name="Gautier V."/>
            <person name="Ament-velasquez S.L."/>
            <person name="Kruys A."/>
            <person name="Hutchinson M.I."/>
            <person name="Powell A.J."/>
            <person name="Barry K."/>
            <person name="Miller A.N."/>
            <person name="Grigoriev I.V."/>
            <person name="Debuchy R."/>
            <person name="Gladieux P."/>
            <person name="Thoren M.H."/>
            <person name="Johannesson H."/>
        </authorList>
    </citation>
    <scope>NUCLEOTIDE SEQUENCE</scope>
    <source>
        <strain evidence="2">FGSC 1904</strain>
    </source>
</reference>
<name>A0AAE0P2T8_SORBR</name>